<sequence length="491" mass="53028">MAATETGRTSTGAPSRWYHFRSLRGQLLAWLAPWVVVGAVVAGWAFYASYGLVLHTFMQTQMEVLARYHVPGGRGDGPPPLPVLSDESVFQWGAFVVQVWSADGQLLATSSASPRAAVPLQAAPGHRLVQQGAGWEQGWRVYTAPPAAPGQQRVQVLQSEQFLQEEVWGRTLYVLLPLALLVPALLFTLWWVVGRASRSLRVVAQEVARRDDRSLGAIPLGPAGRVPEEIVPLVASFNALLARLGEAFAAQRRFVQDAAHELRTPMAAMALQMENLRPWVPPGEAQQQFAQLDAGMRRAQHLVGQLLRLSRQEAPASAQLLAPVDITAVLRDSVGQWMPLADQRRIEVGFDGTEQVVLQASAVDLRSVFDNLLDNALRYTPEGGSVEVRLHRLDAGHAGSPGEGSVVVDVVDTGPGIPPDLLERVFDRFFRVPGTSADGSGLGLAITRAAALRQGLRVELLARSDGVSGLVARVHLAPTASFAASSALTRR</sequence>
<keyword evidence="6 11" id="KW-0812">Transmembrane</keyword>
<evidence type="ECO:0000256" key="2">
    <source>
        <dbReference type="ARBA" id="ARBA00004141"/>
    </source>
</evidence>
<dbReference type="PROSITE" id="PS50885">
    <property type="entry name" value="HAMP"/>
    <property type="match status" value="1"/>
</dbReference>
<dbReference type="SMART" id="SM00388">
    <property type="entry name" value="HisKA"/>
    <property type="match status" value="1"/>
</dbReference>
<evidence type="ECO:0000259" key="13">
    <source>
        <dbReference type="PROSITE" id="PS50885"/>
    </source>
</evidence>
<dbReference type="Proteomes" id="UP000215441">
    <property type="component" value="Unassembled WGS sequence"/>
</dbReference>
<dbReference type="EMBL" id="NOIG01000012">
    <property type="protein sequence ID" value="OYD48489.1"/>
    <property type="molecule type" value="Genomic_DNA"/>
</dbReference>
<dbReference type="Gene3D" id="3.30.565.10">
    <property type="entry name" value="Histidine kinase-like ATPase, C-terminal domain"/>
    <property type="match status" value="1"/>
</dbReference>
<evidence type="ECO:0000256" key="11">
    <source>
        <dbReference type="SAM" id="Phobius"/>
    </source>
</evidence>
<dbReference type="Pfam" id="PF00512">
    <property type="entry name" value="HisKA"/>
    <property type="match status" value="1"/>
</dbReference>
<evidence type="ECO:0000256" key="5">
    <source>
        <dbReference type="ARBA" id="ARBA00022679"/>
    </source>
</evidence>
<keyword evidence="4" id="KW-0597">Phosphoprotein</keyword>
<dbReference type="PANTHER" id="PTHR45436:SF15">
    <property type="entry name" value="SENSOR HISTIDINE KINASE CUSS"/>
    <property type="match status" value="1"/>
</dbReference>
<organism evidence="14 15">
    <name type="scientific">Acidovorax kalamii</name>
    <dbReference type="NCBI Taxonomy" id="2004485"/>
    <lineage>
        <taxon>Bacteria</taxon>
        <taxon>Pseudomonadati</taxon>
        <taxon>Pseudomonadota</taxon>
        <taxon>Betaproteobacteria</taxon>
        <taxon>Burkholderiales</taxon>
        <taxon>Comamonadaceae</taxon>
        <taxon>Acidovorax</taxon>
    </lineage>
</organism>
<dbReference type="AlphaFoldDB" id="A0A235EHN2"/>
<evidence type="ECO:0000256" key="6">
    <source>
        <dbReference type="ARBA" id="ARBA00022692"/>
    </source>
</evidence>
<dbReference type="InterPro" id="IPR003660">
    <property type="entry name" value="HAMP_dom"/>
</dbReference>
<evidence type="ECO:0000256" key="3">
    <source>
        <dbReference type="ARBA" id="ARBA00012438"/>
    </source>
</evidence>
<keyword evidence="15" id="KW-1185">Reference proteome</keyword>
<feature type="transmembrane region" description="Helical" evidence="11">
    <location>
        <begin position="27"/>
        <end position="47"/>
    </location>
</feature>
<evidence type="ECO:0000256" key="1">
    <source>
        <dbReference type="ARBA" id="ARBA00000085"/>
    </source>
</evidence>
<keyword evidence="9" id="KW-0902">Two-component regulatory system</keyword>
<evidence type="ECO:0000259" key="12">
    <source>
        <dbReference type="PROSITE" id="PS50109"/>
    </source>
</evidence>
<dbReference type="PRINTS" id="PR00344">
    <property type="entry name" value="BCTRLSENSOR"/>
</dbReference>
<feature type="transmembrane region" description="Helical" evidence="11">
    <location>
        <begin position="172"/>
        <end position="193"/>
    </location>
</feature>
<dbReference type="Gene3D" id="1.10.287.130">
    <property type="match status" value="1"/>
</dbReference>
<reference evidence="14 15" key="1">
    <citation type="submission" date="2017-07" db="EMBL/GenBank/DDBJ databases">
        <title>Acidovorax KNDSW TSA 6 genome sequence and assembly.</title>
        <authorList>
            <person name="Mayilraj S."/>
        </authorList>
    </citation>
    <scope>NUCLEOTIDE SEQUENCE [LARGE SCALE GENOMIC DNA]</scope>
    <source>
        <strain evidence="14 15">KNDSW-TSA6</strain>
    </source>
</reference>
<evidence type="ECO:0000256" key="9">
    <source>
        <dbReference type="ARBA" id="ARBA00023012"/>
    </source>
</evidence>
<name>A0A235EHN2_9BURK</name>
<dbReference type="CDD" id="cd00082">
    <property type="entry name" value="HisKA"/>
    <property type="match status" value="1"/>
</dbReference>
<dbReference type="InterPro" id="IPR004358">
    <property type="entry name" value="Sig_transdc_His_kin-like_C"/>
</dbReference>
<dbReference type="Pfam" id="PF02518">
    <property type="entry name" value="HATPase_c"/>
    <property type="match status" value="1"/>
</dbReference>
<dbReference type="PROSITE" id="PS50109">
    <property type="entry name" value="HIS_KIN"/>
    <property type="match status" value="1"/>
</dbReference>
<dbReference type="InterPro" id="IPR005467">
    <property type="entry name" value="His_kinase_dom"/>
</dbReference>
<evidence type="ECO:0000256" key="10">
    <source>
        <dbReference type="ARBA" id="ARBA00023136"/>
    </source>
</evidence>
<accession>A0A235EHN2</accession>
<dbReference type="GO" id="GO:0000155">
    <property type="term" value="F:phosphorelay sensor kinase activity"/>
    <property type="evidence" value="ECO:0007669"/>
    <property type="project" value="InterPro"/>
</dbReference>
<keyword evidence="10 11" id="KW-0472">Membrane</keyword>
<keyword evidence="7" id="KW-0418">Kinase</keyword>
<evidence type="ECO:0000313" key="15">
    <source>
        <dbReference type="Proteomes" id="UP000215441"/>
    </source>
</evidence>
<dbReference type="PANTHER" id="PTHR45436">
    <property type="entry name" value="SENSOR HISTIDINE KINASE YKOH"/>
    <property type="match status" value="1"/>
</dbReference>
<dbReference type="SUPFAM" id="SSF55874">
    <property type="entry name" value="ATPase domain of HSP90 chaperone/DNA topoisomerase II/histidine kinase"/>
    <property type="match status" value="1"/>
</dbReference>
<feature type="domain" description="Histidine kinase" evidence="12">
    <location>
        <begin position="257"/>
        <end position="480"/>
    </location>
</feature>
<protein>
    <recommendedName>
        <fullName evidence="3">histidine kinase</fullName>
        <ecNumber evidence="3">2.7.13.3</ecNumber>
    </recommendedName>
</protein>
<dbReference type="SMART" id="SM00387">
    <property type="entry name" value="HATPase_c"/>
    <property type="match status" value="1"/>
</dbReference>
<feature type="domain" description="HAMP" evidence="13">
    <location>
        <begin position="194"/>
        <end position="249"/>
    </location>
</feature>
<dbReference type="InterPro" id="IPR036097">
    <property type="entry name" value="HisK_dim/P_sf"/>
</dbReference>
<gene>
    <name evidence="14" type="ORF">CBY09_19770</name>
</gene>
<dbReference type="SUPFAM" id="SSF47384">
    <property type="entry name" value="Homodimeric domain of signal transducing histidine kinase"/>
    <property type="match status" value="1"/>
</dbReference>
<dbReference type="InterPro" id="IPR036890">
    <property type="entry name" value="HATPase_C_sf"/>
</dbReference>
<comment type="catalytic activity">
    <reaction evidence="1">
        <text>ATP + protein L-histidine = ADP + protein N-phospho-L-histidine.</text>
        <dbReference type="EC" id="2.7.13.3"/>
    </reaction>
</comment>
<evidence type="ECO:0000256" key="7">
    <source>
        <dbReference type="ARBA" id="ARBA00022777"/>
    </source>
</evidence>
<comment type="caution">
    <text evidence="14">The sequence shown here is derived from an EMBL/GenBank/DDBJ whole genome shotgun (WGS) entry which is preliminary data.</text>
</comment>
<comment type="subcellular location">
    <subcellularLocation>
        <location evidence="2">Membrane</location>
        <topology evidence="2">Multi-pass membrane protein</topology>
    </subcellularLocation>
</comment>
<dbReference type="GO" id="GO:0005886">
    <property type="term" value="C:plasma membrane"/>
    <property type="evidence" value="ECO:0007669"/>
    <property type="project" value="TreeGrafter"/>
</dbReference>
<keyword evidence="8 11" id="KW-1133">Transmembrane helix</keyword>
<dbReference type="InterPro" id="IPR050428">
    <property type="entry name" value="TCS_sensor_his_kinase"/>
</dbReference>
<dbReference type="OrthoDB" id="8554694at2"/>
<dbReference type="InterPro" id="IPR003661">
    <property type="entry name" value="HisK_dim/P_dom"/>
</dbReference>
<keyword evidence="5" id="KW-0808">Transferase</keyword>
<evidence type="ECO:0000256" key="4">
    <source>
        <dbReference type="ARBA" id="ARBA00022553"/>
    </source>
</evidence>
<dbReference type="EC" id="2.7.13.3" evidence="3"/>
<evidence type="ECO:0000313" key="14">
    <source>
        <dbReference type="EMBL" id="OYD48489.1"/>
    </source>
</evidence>
<dbReference type="InterPro" id="IPR003594">
    <property type="entry name" value="HATPase_dom"/>
</dbReference>
<evidence type="ECO:0000256" key="8">
    <source>
        <dbReference type="ARBA" id="ARBA00022989"/>
    </source>
</evidence>
<proteinExistence type="predicted"/>